<evidence type="ECO:0000313" key="3">
    <source>
        <dbReference type="Proteomes" id="UP000198635"/>
    </source>
</evidence>
<dbReference type="PANTHER" id="PTHR43847:SF1">
    <property type="entry name" value="BLL3993 PROTEIN"/>
    <property type="match status" value="1"/>
</dbReference>
<feature type="transmembrane region" description="Helical" evidence="1">
    <location>
        <begin position="12"/>
        <end position="29"/>
    </location>
</feature>
<name>A0A1I3Z3U5_9BACT</name>
<dbReference type="Proteomes" id="UP000198635">
    <property type="component" value="Unassembled WGS sequence"/>
</dbReference>
<accession>A0A1I3Z3U5</accession>
<reference evidence="3" key="1">
    <citation type="submission" date="2016-10" db="EMBL/GenBank/DDBJ databases">
        <authorList>
            <person name="Varghese N."/>
            <person name="Submissions S."/>
        </authorList>
    </citation>
    <scope>NUCLEOTIDE SEQUENCE [LARGE SCALE GENOMIC DNA]</scope>
    <source>
        <strain evidence="3">DSM 5918</strain>
    </source>
</reference>
<keyword evidence="2" id="KW-0489">Methyltransferase</keyword>
<evidence type="ECO:0000313" key="2">
    <source>
        <dbReference type="EMBL" id="SFK38725.1"/>
    </source>
</evidence>
<protein>
    <submittedName>
        <fullName evidence="2">Protein-S-isoprenylcysteine O-methyltransferase Ste14</fullName>
    </submittedName>
</protein>
<gene>
    <name evidence="2" type="ORF">SAMN04488082_12233</name>
</gene>
<feature type="transmembrane region" description="Helical" evidence="1">
    <location>
        <begin position="35"/>
        <end position="56"/>
    </location>
</feature>
<keyword evidence="1" id="KW-0812">Transmembrane</keyword>
<organism evidence="2 3">
    <name type="scientific">Desulfomicrobium apsheronum</name>
    <dbReference type="NCBI Taxonomy" id="52560"/>
    <lineage>
        <taxon>Bacteria</taxon>
        <taxon>Pseudomonadati</taxon>
        <taxon>Thermodesulfobacteriota</taxon>
        <taxon>Desulfovibrionia</taxon>
        <taxon>Desulfovibrionales</taxon>
        <taxon>Desulfomicrobiaceae</taxon>
        <taxon>Desulfomicrobium</taxon>
    </lineage>
</organism>
<sequence>MNTKSLACKVLVPAYGIIVAGSILENLLLGTDWFLLGSVIGLLWLAVGVAGLALAVRELRKGEGYTLVESGPFAWSRNPILAANLLGIMPGLCLVLNTNLGILGIAVAMFLFFKNVGDEEVELEDQFGETYQAYRERVSRLFPLPSCPKN</sequence>
<dbReference type="InterPro" id="IPR052527">
    <property type="entry name" value="Metal_cation-efflux_comp"/>
</dbReference>
<dbReference type="STRING" id="52560.SAMN04488082_12233"/>
<dbReference type="GO" id="GO:0032259">
    <property type="term" value="P:methylation"/>
    <property type="evidence" value="ECO:0007669"/>
    <property type="project" value="UniProtKB-KW"/>
</dbReference>
<keyword evidence="2" id="KW-0808">Transferase</keyword>
<feature type="transmembrane region" description="Helical" evidence="1">
    <location>
        <begin position="85"/>
        <end position="113"/>
    </location>
</feature>
<keyword evidence="1" id="KW-1133">Transmembrane helix</keyword>
<keyword evidence="1" id="KW-0472">Membrane</keyword>
<evidence type="ECO:0000256" key="1">
    <source>
        <dbReference type="SAM" id="Phobius"/>
    </source>
</evidence>
<proteinExistence type="predicted"/>
<dbReference type="RefSeq" id="WP_092378562.1">
    <property type="nucleotide sequence ID" value="NZ_FORX01000022.1"/>
</dbReference>
<dbReference type="PANTHER" id="PTHR43847">
    <property type="entry name" value="BLL3993 PROTEIN"/>
    <property type="match status" value="1"/>
</dbReference>
<keyword evidence="3" id="KW-1185">Reference proteome</keyword>
<dbReference type="Gene3D" id="1.20.120.1630">
    <property type="match status" value="1"/>
</dbReference>
<dbReference type="GO" id="GO:0008168">
    <property type="term" value="F:methyltransferase activity"/>
    <property type="evidence" value="ECO:0007669"/>
    <property type="project" value="UniProtKB-KW"/>
</dbReference>
<dbReference type="EMBL" id="FORX01000022">
    <property type="protein sequence ID" value="SFK38725.1"/>
    <property type="molecule type" value="Genomic_DNA"/>
</dbReference>
<dbReference type="AlphaFoldDB" id="A0A1I3Z3U5"/>